<dbReference type="FunFam" id="3.40.50.620:FF:000078">
    <property type="entry name" value="Valine--tRNA ligase, mitochondrial"/>
    <property type="match status" value="1"/>
</dbReference>
<dbReference type="NCBIfam" id="NF004349">
    <property type="entry name" value="PRK05729.1"/>
    <property type="match status" value="1"/>
</dbReference>
<dbReference type="InterPro" id="IPR002303">
    <property type="entry name" value="Valyl-tRNA_ligase"/>
</dbReference>
<dbReference type="InterPro" id="IPR010978">
    <property type="entry name" value="tRNA-bd_arm"/>
</dbReference>
<proteinExistence type="inferred from homology"/>
<evidence type="ECO:0000256" key="1">
    <source>
        <dbReference type="ARBA" id="ARBA00004496"/>
    </source>
</evidence>
<keyword evidence="4 12" id="KW-0436">Ligase</keyword>
<feature type="domain" description="Aminoacyl-tRNA synthetase class Ia" evidence="13">
    <location>
        <begin position="15"/>
        <end position="567"/>
    </location>
</feature>
<evidence type="ECO:0000256" key="12">
    <source>
        <dbReference type="HAMAP-Rule" id="MF_02004"/>
    </source>
</evidence>
<evidence type="ECO:0000256" key="2">
    <source>
        <dbReference type="ARBA" id="ARBA00011245"/>
    </source>
</evidence>
<protein>
    <recommendedName>
        <fullName evidence="12">Valine--tRNA ligase</fullName>
        <ecNumber evidence="12">6.1.1.9</ecNumber>
    </recommendedName>
    <alternativeName>
        <fullName evidence="12">Valyl-tRNA synthetase</fullName>
        <shortName evidence="12">ValRS</shortName>
    </alternativeName>
</protein>
<evidence type="ECO:0000256" key="4">
    <source>
        <dbReference type="ARBA" id="ARBA00022598"/>
    </source>
</evidence>
<dbReference type="GO" id="GO:0002161">
    <property type="term" value="F:aminoacyl-tRNA deacylase activity"/>
    <property type="evidence" value="ECO:0007669"/>
    <property type="project" value="InterPro"/>
</dbReference>
<keyword evidence="5 12" id="KW-0547">Nucleotide-binding</keyword>
<dbReference type="Pfam" id="PF08264">
    <property type="entry name" value="Anticodon_1"/>
    <property type="match status" value="1"/>
</dbReference>
<dbReference type="PANTHER" id="PTHR11946:SF93">
    <property type="entry name" value="VALINE--TRNA LIGASE, CHLOROPLASTIC_MITOCHONDRIAL 2"/>
    <property type="match status" value="1"/>
</dbReference>
<dbReference type="SUPFAM" id="SSF46589">
    <property type="entry name" value="tRNA-binding arm"/>
    <property type="match status" value="1"/>
</dbReference>
<dbReference type="Proteomes" id="UP000249524">
    <property type="component" value="Unassembled WGS sequence"/>
</dbReference>
<dbReference type="PRINTS" id="PR00986">
    <property type="entry name" value="TRNASYNTHVAL"/>
</dbReference>
<comment type="domain">
    <text evidence="12">The C-terminal coiled-coil domain is crucial for aminoacylation activity.</text>
</comment>
<feature type="short sequence motif" description="'KMSKS' region" evidence="12">
    <location>
        <begin position="528"/>
        <end position="532"/>
    </location>
</feature>
<dbReference type="EC" id="6.1.1.9" evidence="12"/>
<feature type="binding site" evidence="12">
    <location>
        <position position="531"/>
    </location>
    <ligand>
        <name>ATP</name>
        <dbReference type="ChEBI" id="CHEBI:30616"/>
    </ligand>
</feature>
<dbReference type="GO" id="GO:0004832">
    <property type="term" value="F:valine-tRNA ligase activity"/>
    <property type="evidence" value="ECO:0007669"/>
    <property type="project" value="UniProtKB-UniRule"/>
</dbReference>
<dbReference type="GO" id="GO:0005829">
    <property type="term" value="C:cytosol"/>
    <property type="evidence" value="ECO:0007669"/>
    <property type="project" value="TreeGrafter"/>
</dbReference>
<comment type="subunit">
    <text evidence="2 12">Monomer.</text>
</comment>
<comment type="caution">
    <text evidence="16">The sequence shown here is derived from an EMBL/GenBank/DDBJ whole genome shotgun (WGS) entry which is preliminary data.</text>
</comment>
<evidence type="ECO:0000256" key="7">
    <source>
        <dbReference type="ARBA" id="ARBA00022917"/>
    </source>
</evidence>
<evidence type="ECO:0000256" key="10">
    <source>
        <dbReference type="ARBA" id="ARBA00047552"/>
    </source>
</evidence>
<keyword evidence="6 12" id="KW-0067">ATP-binding</keyword>
<dbReference type="Gene3D" id="1.10.287.380">
    <property type="entry name" value="Valyl-tRNA synthetase, C-terminal domain"/>
    <property type="match status" value="1"/>
</dbReference>
<feature type="domain" description="Methionyl/Valyl/Leucyl/Isoleucyl-tRNA synthetase anticodon-binding" evidence="14">
    <location>
        <begin position="610"/>
        <end position="759"/>
    </location>
</feature>
<dbReference type="Pfam" id="PF00133">
    <property type="entry name" value="tRNA-synt_1"/>
    <property type="match status" value="1"/>
</dbReference>
<evidence type="ECO:0000256" key="11">
    <source>
        <dbReference type="ARBA" id="ARBA00060830"/>
    </source>
</evidence>
<evidence type="ECO:0000259" key="13">
    <source>
        <dbReference type="Pfam" id="PF00133"/>
    </source>
</evidence>
<dbReference type="GO" id="GO:0005524">
    <property type="term" value="F:ATP binding"/>
    <property type="evidence" value="ECO:0007669"/>
    <property type="project" value="UniProtKB-UniRule"/>
</dbReference>
<evidence type="ECO:0000256" key="5">
    <source>
        <dbReference type="ARBA" id="ARBA00022741"/>
    </source>
</evidence>
<comment type="similarity">
    <text evidence="11 12">Belongs to the class-I aminoacyl-tRNA synthetase family. ValS type 1 subfamily.</text>
</comment>
<dbReference type="InterPro" id="IPR001412">
    <property type="entry name" value="aa-tRNA-synth_I_CS"/>
</dbReference>
<dbReference type="RefSeq" id="WP_111273982.1">
    <property type="nucleotide sequence ID" value="NZ_QFYS01000001.1"/>
</dbReference>
<comment type="function">
    <text evidence="12">Catalyzes the attachment of valine to tRNA(Val). As ValRS can inadvertently accommodate and process structurally similar amino acids such as threonine, to avoid such errors, it has a 'posttransfer' editing activity that hydrolyzes mischarged Thr-tRNA(Val) in a tRNA-dependent manner.</text>
</comment>
<dbReference type="InterPro" id="IPR019499">
    <property type="entry name" value="Val-tRNA_synth_tRNA-bd"/>
</dbReference>
<comment type="domain">
    <text evidence="12">ValRS has two distinct active sites: one for aminoacylation and one for editing. The misactivated threonine is translocated from the active site to the editing site.</text>
</comment>
<dbReference type="NCBIfam" id="TIGR00422">
    <property type="entry name" value="valS"/>
    <property type="match status" value="1"/>
</dbReference>
<dbReference type="InterPro" id="IPR009008">
    <property type="entry name" value="Val/Leu/Ile-tRNA-synth_edit"/>
</dbReference>
<dbReference type="PANTHER" id="PTHR11946">
    <property type="entry name" value="VALYL-TRNA SYNTHETASES"/>
    <property type="match status" value="1"/>
</dbReference>
<reference evidence="16 17" key="1">
    <citation type="submission" date="2018-05" db="EMBL/GenBank/DDBJ databases">
        <authorList>
            <person name="Lanie J.A."/>
            <person name="Ng W.-L."/>
            <person name="Kazmierczak K.M."/>
            <person name="Andrzejewski T.M."/>
            <person name="Davidsen T.M."/>
            <person name="Wayne K.J."/>
            <person name="Tettelin H."/>
            <person name="Glass J.I."/>
            <person name="Rusch D."/>
            <person name="Podicherti R."/>
            <person name="Tsui H.-C.T."/>
            <person name="Winkler M.E."/>
        </authorList>
    </citation>
    <scope>NUCLEOTIDE SEQUENCE [LARGE SCALE GENOMIC DNA]</scope>
    <source>
        <strain evidence="16 17">BUT-10</strain>
    </source>
</reference>
<dbReference type="FunFam" id="3.90.740.10:FF:000005">
    <property type="entry name" value="Valine--tRNA ligase, mitochondrial"/>
    <property type="match status" value="1"/>
</dbReference>
<keyword evidence="17" id="KW-1185">Reference proteome</keyword>
<keyword evidence="7 12" id="KW-0648">Protein biosynthesis</keyword>
<evidence type="ECO:0000256" key="9">
    <source>
        <dbReference type="ARBA" id="ARBA00023146"/>
    </source>
</evidence>
<dbReference type="SUPFAM" id="SSF50677">
    <property type="entry name" value="ValRS/IleRS/LeuRS editing domain"/>
    <property type="match status" value="1"/>
</dbReference>
<evidence type="ECO:0000259" key="14">
    <source>
        <dbReference type="Pfam" id="PF08264"/>
    </source>
</evidence>
<dbReference type="Pfam" id="PF10458">
    <property type="entry name" value="Val_tRNA-synt_C"/>
    <property type="match status" value="1"/>
</dbReference>
<feature type="domain" description="Valyl-tRNA synthetase tRNA-binding arm" evidence="15">
    <location>
        <begin position="820"/>
        <end position="884"/>
    </location>
</feature>
<dbReference type="Gene3D" id="3.40.50.620">
    <property type="entry name" value="HUPs"/>
    <property type="match status" value="2"/>
</dbReference>
<sequence length="888" mass="99013">MLDKTFDPKTAEPRLYAAWEASGAFAPTDDPAAEPFSIVIPPPNVTGSLHIGHALNNTLQDVLIRFERMRGKAALWLPGTDHAGIATQMVVERQLAAQGNQSRRDLGREDFVAKVWEWKAQSGGTIVNQLKRLGASCDWSRERFTLDEGLSAAVRKVFVQLYKEKLLYRDKRLVNWDPHFQTAISDLEVEQREVEGHFWHFAYPLEDGSGEIVVATTRPETMLGDVAVAVHPTDERYQHLIGKCVRLPIVNRPVPIVADEYADPEKGSGAVKITPAHDFNDFAVGKRHNLPLISVFDDFAKINDNAPPEYRGLDRFEARKKVVETFEALGLLRGIEKTRHVVPHGDRSGVVVEPYLTDQWYVAADVLAQPAIKAVEEGATVFVPRHWEKTYFEWMRNIQPWCVSRQLWWGHRIPAWYGPDGKVFVEETEDEARRQARELYGRDVDLRQDEDVLDTWFSSGLWPFSTLGWPEKTDDLRRFYPTHTLVTGFDIIFFWVARMMMQGIHFTGEVPFKRVFINALVRDASGAKMSKSKGNVMDPLELVDEFGADALRFTLTAMSGQARDIKLAKPRIEGYRNFGTKLWNATRFCQMNGCARAEGFDPAAVKAPLNRWIVGETARTAQAVTAALADCGFDEAANQLYRFIWNRFCDWYVELAKPLLNGADAAAKAETQATTAWVLDVVLKLLHPVMPYITEELWAQTADLGAPRGHDGFLMTARWPDLGPELIDPAADAEIGLIIEAISEGRSVRAELNVPNSARPSLLIVEAGEAQRRVLDAAAPLIAQLLRVAEVKSVDAAPEGSIPYVVEGVTLALPVAEFIDLAAERARLAKEVAGLAADIDRTAKKLGNPDFVARAPEEVVEENRERLADAEAAKAKLESALARLTAAG</sequence>
<dbReference type="EMBL" id="QFYS01000001">
    <property type="protein sequence ID" value="RAK68490.1"/>
    <property type="molecule type" value="Genomic_DNA"/>
</dbReference>
<comment type="subcellular location">
    <subcellularLocation>
        <location evidence="1 12">Cytoplasm</location>
    </subcellularLocation>
</comment>
<feature type="short sequence motif" description="'HIGH' region" evidence="12">
    <location>
        <begin position="43"/>
        <end position="53"/>
    </location>
</feature>
<name>A0A328BM70_9CAUL</name>
<keyword evidence="9 12" id="KW-0030">Aminoacyl-tRNA synthetase</keyword>
<keyword evidence="3 12" id="KW-0963">Cytoplasm</keyword>
<evidence type="ECO:0000313" key="16">
    <source>
        <dbReference type="EMBL" id="RAK68490.1"/>
    </source>
</evidence>
<dbReference type="FunFam" id="3.40.50.620:FF:000032">
    <property type="entry name" value="Valine--tRNA ligase"/>
    <property type="match status" value="1"/>
</dbReference>
<evidence type="ECO:0000256" key="3">
    <source>
        <dbReference type="ARBA" id="ARBA00022490"/>
    </source>
</evidence>
<dbReference type="AlphaFoldDB" id="A0A328BM70"/>
<evidence type="ECO:0000313" key="17">
    <source>
        <dbReference type="Proteomes" id="UP000249524"/>
    </source>
</evidence>
<keyword evidence="8 12" id="KW-0175">Coiled coil</keyword>
<dbReference type="HAMAP" id="MF_02004">
    <property type="entry name" value="Val_tRNA_synth_type1"/>
    <property type="match status" value="1"/>
</dbReference>
<dbReference type="CDD" id="cd00817">
    <property type="entry name" value="ValRS_core"/>
    <property type="match status" value="1"/>
</dbReference>
<evidence type="ECO:0000259" key="15">
    <source>
        <dbReference type="Pfam" id="PF10458"/>
    </source>
</evidence>
<dbReference type="InterPro" id="IPR013155">
    <property type="entry name" value="M/V/L/I-tRNA-synth_anticd-bd"/>
</dbReference>
<dbReference type="SUPFAM" id="SSF47323">
    <property type="entry name" value="Anticodon-binding domain of a subclass of class I aminoacyl-tRNA synthetases"/>
    <property type="match status" value="1"/>
</dbReference>
<feature type="coiled-coil region" evidence="12">
    <location>
        <begin position="860"/>
        <end position="887"/>
    </location>
</feature>
<dbReference type="Gene3D" id="3.90.740.10">
    <property type="entry name" value="Valyl/Leucyl/Isoleucyl-tRNA synthetase, editing domain"/>
    <property type="match status" value="1"/>
</dbReference>
<gene>
    <name evidence="12" type="primary">valS</name>
    <name evidence="16" type="ORF">DJ019_00215</name>
</gene>
<evidence type="ECO:0000256" key="6">
    <source>
        <dbReference type="ARBA" id="ARBA00022840"/>
    </source>
</evidence>
<dbReference type="PROSITE" id="PS00178">
    <property type="entry name" value="AA_TRNA_LIGASE_I"/>
    <property type="match status" value="1"/>
</dbReference>
<dbReference type="FunFam" id="1.10.287.380:FF:000001">
    <property type="entry name" value="Valine--tRNA ligase"/>
    <property type="match status" value="1"/>
</dbReference>
<dbReference type="InterPro" id="IPR009080">
    <property type="entry name" value="tRNAsynth_Ia_anticodon-bd"/>
</dbReference>
<organism evidence="16 17">
    <name type="scientific">Phenylobacterium kunshanense</name>
    <dbReference type="NCBI Taxonomy" id="1445034"/>
    <lineage>
        <taxon>Bacteria</taxon>
        <taxon>Pseudomonadati</taxon>
        <taxon>Pseudomonadota</taxon>
        <taxon>Alphaproteobacteria</taxon>
        <taxon>Caulobacterales</taxon>
        <taxon>Caulobacteraceae</taxon>
        <taxon>Phenylobacterium</taxon>
    </lineage>
</organism>
<dbReference type="Gene3D" id="1.10.730.10">
    <property type="entry name" value="Isoleucyl-tRNA Synthetase, Domain 1"/>
    <property type="match status" value="1"/>
</dbReference>
<dbReference type="OrthoDB" id="9810365at2"/>
<dbReference type="InterPro" id="IPR002300">
    <property type="entry name" value="aa-tRNA-synth_Ia"/>
</dbReference>
<dbReference type="InterPro" id="IPR037118">
    <property type="entry name" value="Val-tRNA_synth_C_sf"/>
</dbReference>
<dbReference type="InterPro" id="IPR014729">
    <property type="entry name" value="Rossmann-like_a/b/a_fold"/>
</dbReference>
<evidence type="ECO:0000256" key="8">
    <source>
        <dbReference type="ARBA" id="ARBA00023054"/>
    </source>
</evidence>
<accession>A0A328BM70</accession>
<dbReference type="CDD" id="cd07962">
    <property type="entry name" value="Anticodon_Ia_Val"/>
    <property type="match status" value="1"/>
</dbReference>
<comment type="catalytic activity">
    <reaction evidence="10 12">
        <text>tRNA(Val) + L-valine + ATP = L-valyl-tRNA(Val) + AMP + diphosphate</text>
        <dbReference type="Rhea" id="RHEA:10704"/>
        <dbReference type="Rhea" id="RHEA-COMP:9672"/>
        <dbReference type="Rhea" id="RHEA-COMP:9708"/>
        <dbReference type="ChEBI" id="CHEBI:30616"/>
        <dbReference type="ChEBI" id="CHEBI:33019"/>
        <dbReference type="ChEBI" id="CHEBI:57762"/>
        <dbReference type="ChEBI" id="CHEBI:78442"/>
        <dbReference type="ChEBI" id="CHEBI:78537"/>
        <dbReference type="ChEBI" id="CHEBI:456215"/>
        <dbReference type="EC" id="6.1.1.9"/>
    </reaction>
</comment>
<dbReference type="InterPro" id="IPR033705">
    <property type="entry name" value="Anticodon_Ia_Val"/>
</dbReference>
<dbReference type="SUPFAM" id="SSF52374">
    <property type="entry name" value="Nucleotidylyl transferase"/>
    <property type="match status" value="1"/>
</dbReference>
<dbReference type="GO" id="GO:0006438">
    <property type="term" value="P:valyl-tRNA aminoacylation"/>
    <property type="evidence" value="ECO:0007669"/>
    <property type="project" value="UniProtKB-UniRule"/>
</dbReference>